<feature type="region of interest" description="Disordered" evidence="1">
    <location>
        <begin position="417"/>
        <end position="446"/>
    </location>
</feature>
<accession>A0ABP0J5I5</accession>
<gene>
    <name evidence="2" type="ORF">SCF082_LOCUS10372</name>
</gene>
<organism evidence="2 3">
    <name type="scientific">Durusdinium trenchii</name>
    <dbReference type="NCBI Taxonomy" id="1381693"/>
    <lineage>
        <taxon>Eukaryota</taxon>
        <taxon>Sar</taxon>
        <taxon>Alveolata</taxon>
        <taxon>Dinophyceae</taxon>
        <taxon>Suessiales</taxon>
        <taxon>Symbiodiniaceae</taxon>
        <taxon>Durusdinium</taxon>
    </lineage>
</organism>
<comment type="caution">
    <text evidence="2">The sequence shown here is derived from an EMBL/GenBank/DDBJ whole genome shotgun (WGS) entry which is preliminary data.</text>
</comment>
<evidence type="ECO:0000313" key="2">
    <source>
        <dbReference type="EMBL" id="CAK9009660.1"/>
    </source>
</evidence>
<feature type="compositionally biased region" description="Basic and acidic residues" evidence="1">
    <location>
        <begin position="66"/>
        <end position="76"/>
    </location>
</feature>
<evidence type="ECO:0000313" key="3">
    <source>
        <dbReference type="Proteomes" id="UP001642464"/>
    </source>
</evidence>
<keyword evidence="3" id="KW-1185">Reference proteome</keyword>
<dbReference type="EMBL" id="CAXAMM010006050">
    <property type="protein sequence ID" value="CAK9009660.1"/>
    <property type="molecule type" value="Genomic_DNA"/>
</dbReference>
<proteinExistence type="predicted"/>
<feature type="region of interest" description="Disordered" evidence="1">
    <location>
        <begin position="53"/>
        <end position="78"/>
    </location>
</feature>
<protein>
    <submittedName>
        <fullName evidence="2">Uncharacterized protein</fullName>
    </submittedName>
</protein>
<name>A0ABP0J5I5_9DINO</name>
<feature type="non-terminal residue" evidence="2">
    <location>
        <position position="1"/>
    </location>
</feature>
<sequence>GPHSQLFFVSGMSNHFRESQRAAVGMPVTFFQASLPPSPNPVATGVALVGEAPESTRRTGSVDSAHSAERFSKRTGEIPSVPAAIHAGSAAHATSQARHAPRAADTAAHLDFPFLQRGLFVAVDYDHLFVKGRQEANRIMKAANPGSDDRWTVSIEHVLNVLLLNGGQRRPVANIRIFTSMLPDTPTQLVQPDADQLRDEHQSASQNSEAHRLLSEALQVTPSVQCTSMCMLDVGSLLAARIQPGATEVQRTYCLVTGDVRYLHLARAMLSQGFDVELWSWRSELAPEFARLAVEFPGSRTTGALRIFSLDDYVARLSILDRDYAVPENRSIVIHFPVKFASAKPFVQNAQLFLDEHIPVAFETFGIIKPRSKELLVVLSPEVTELQLSQILQSSANLLESRAELHGSTSRSADLKTFAASQSAEASGFSAKPTADSSELEKENEL</sequence>
<dbReference type="Proteomes" id="UP001642464">
    <property type="component" value="Unassembled WGS sequence"/>
</dbReference>
<evidence type="ECO:0000256" key="1">
    <source>
        <dbReference type="SAM" id="MobiDB-lite"/>
    </source>
</evidence>
<reference evidence="2 3" key="1">
    <citation type="submission" date="2024-02" db="EMBL/GenBank/DDBJ databases">
        <authorList>
            <person name="Chen Y."/>
            <person name="Shah S."/>
            <person name="Dougan E. K."/>
            <person name="Thang M."/>
            <person name="Chan C."/>
        </authorList>
    </citation>
    <scope>NUCLEOTIDE SEQUENCE [LARGE SCALE GENOMIC DNA]</scope>
</reference>